<reference evidence="1 2" key="1">
    <citation type="submission" date="2023-11" db="EMBL/GenBank/DDBJ databases">
        <title>Halocaridina rubra genome assembly.</title>
        <authorList>
            <person name="Smith C."/>
        </authorList>
    </citation>
    <scope>NUCLEOTIDE SEQUENCE [LARGE SCALE GENOMIC DNA]</scope>
    <source>
        <strain evidence="1">EP-1</strain>
        <tissue evidence="1">Whole</tissue>
    </source>
</reference>
<keyword evidence="2" id="KW-1185">Reference proteome</keyword>
<dbReference type="EMBL" id="JAXCGZ010016991">
    <property type="protein sequence ID" value="KAK7069243.1"/>
    <property type="molecule type" value="Genomic_DNA"/>
</dbReference>
<dbReference type="Proteomes" id="UP001381693">
    <property type="component" value="Unassembled WGS sequence"/>
</dbReference>
<evidence type="ECO:0000313" key="1">
    <source>
        <dbReference type="EMBL" id="KAK7069243.1"/>
    </source>
</evidence>
<accession>A0AAN8WVI2</accession>
<evidence type="ECO:0000313" key="2">
    <source>
        <dbReference type="Proteomes" id="UP001381693"/>
    </source>
</evidence>
<name>A0AAN8WVI2_HALRR</name>
<comment type="caution">
    <text evidence="1">The sequence shown here is derived from an EMBL/GenBank/DDBJ whole genome shotgun (WGS) entry which is preliminary data.</text>
</comment>
<dbReference type="AlphaFoldDB" id="A0AAN8WVI2"/>
<protein>
    <submittedName>
        <fullName evidence="1">Uncharacterized protein</fullName>
    </submittedName>
</protein>
<proteinExistence type="predicted"/>
<gene>
    <name evidence="1" type="ORF">SK128_013173</name>
</gene>
<organism evidence="1 2">
    <name type="scientific">Halocaridina rubra</name>
    <name type="common">Hawaiian red shrimp</name>
    <dbReference type="NCBI Taxonomy" id="373956"/>
    <lineage>
        <taxon>Eukaryota</taxon>
        <taxon>Metazoa</taxon>
        <taxon>Ecdysozoa</taxon>
        <taxon>Arthropoda</taxon>
        <taxon>Crustacea</taxon>
        <taxon>Multicrustacea</taxon>
        <taxon>Malacostraca</taxon>
        <taxon>Eumalacostraca</taxon>
        <taxon>Eucarida</taxon>
        <taxon>Decapoda</taxon>
        <taxon>Pleocyemata</taxon>
        <taxon>Caridea</taxon>
        <taxon>Atyoidea</taxon>
        <taxon>Atyidae</taxon>
        <taxon>Halocaridina</taxon>
    </lineage>
</organism>
<sequence length="211" mass="24426">MAGRCHLMPQPHAITWSNIYWQKLQMNEKVTFLLYSAILDNREQTDVRPCLRILAHSDTRKPPKPWCYLWYNASGPPVITQVIRTDYLHYRGKTRGGQRTFILTCRIPIHERLMKPKAVSLVKTPCSEAKTLLEVIGDMQRNEETAYVNGKPPVDGNRIRGWNAAVCGTSLFYFHHDFSARLVEWLEVLRAIGFSQVFLHETNVHPNIEKP</sequence>